<dbReference type="Gene3D" id="2.130.10.10">
    <property type="entry name" value="YVTN repeat-like/Quinoprotein amine dehydrogenase"/>
    <property type="match status" value="2"/>
</dbReference>
<dbReference type="InterPro" id="IPR050458">
    <property type="entry name" value="LolB"/>
</dbReference>
<dbReference type="SMART" id="SM00773">
    <property type="entry name" value="WGR"/>
    <property type="match status" value="1"/>
</dbReference>
<dbReference type="InterPro" id="IPR015943">
    <property type="entry name" value="WD40/YVTN_repeat-like_dom_sf"/>
</dbReference>
<dbReference type="STRING" id="927664.SAMN05421780_102138"/>
<keyword evidence="2" id="KW-0238">DNA-binding</keyword>
<gene>
    <name evidence="2" type="ORF">SAMN05421780_102138</name>
</gene>
<dbReference type="Pfam" id="PF05406">
    <property type="entry name" value="WGR"/>
    <property type="match status" value="1"/>
</dbReference>
<dbReference type="InterPro" id="IPR008893">
    <property type="entry name" value="WGR_domain"/>
</dbReference>
<dbReference type="EMBL" id="FOLE01000002">
    <property type="protein sequence ID" value="SFB97174.1"/>
    <property type="molecule type" value="Genomic_DNA"/>
</dbReference>
<dbReference type="CDD" id="cd07996">
    <property type="entry name" value="WGR_MMR_like"/>
    <property type="match status" value="1"/>
</dbReference>
<dbReference type="SUPFAM" id="SSF142921">
    <property type="entry name" value="WGR domain-like"/>
    <property type="match status" value="1"/>
</dbReference>
<dbReference type="InterPro" id="IPR011047">
    <property type="entry name" value="Quinoprotein_ADH-like_sf"/>
</dbReference>
<dbReference type="Proteomes" id="UP000199514">
    <property type="component" value="Unassembled WGS sequence"/>
</dbReference>
<dbReference type="SUPFAM" id="SSF50998">
    <property type="entry name" value="Quinoprotein alcohol dehydrogenase-like"/>
    <property type="match status" value="1"/>
</dbReference>
<dbReference type="GO" id="GO:0003677">
    <property type="term" value="F:DNA binding"/>
    <property type="evidence" value="ECO:0007669"/>
    <property type="project" value="UniProtKB-KW"/>
</dbReference>
<protein>
    <submittedName>
        <fullName evidence="2">WGR domain-containing protein, predicted DNA-binding domain in MolR</fullName>
    </submittedName>
</protein>
<dbReference type="Gene3D" id="2.20.140.10">
    <property type="entry name" value="WGR domain"/>
    <property type="match status" value="1"/>
</dbReference>
<evidence type="ECO:0000313" key="3">
    <source>
        <dbReference type="Proteomes" id="UP000199514"/>
    </source>
</evidence>
<evidence type="ECO:0000259" key="1">
    <source>
        <dbReference type="PROSITE" id="PS51977"/>
    </source>
</evidence>
<feature type="domain" description="WGR" evidence="1">
    <location>
        <begin position="1"/>
        <end position="83"/>
    </location>
</feature>
<evidence type="ECO:0000313" key="2">
    <source>
        <dbReference type="EMBL" id="SFB97174.1"/>
    </source>
</evidence>
<dbReference type="PROSITE" id="PS51977">
    <property type="entry name" value="WGR"/>
    <property type="match status" value="1"/>
</dbReference>
<sequence length="475" mass="53103">MKTFYLELSEEEANGTSHKFYEVIIDETKVTIRYGRIGTDGTASSQTFGTVAEAEKFAQKKVNEKKRKGYEEAVRGVRKKREITRRTITSSASTVKNRVPILWRFKTKSAAFGIFVDKNACWVGDESGAVYKLNHQAELQVQHQFPDGVKCLVADGNWIYLGCDDGNVYDLSGKTPRLAYEINEQVDIFWIDIKNGLLAVSDRGGNLSIINYEDEQQWASKMEGESAWMVRCDEVGRVFYGDSKGVSAFYGWEDHHAIWNHRTNPVLFGYLGNENVYAATTASTVHSFSREGEPLQVFKADNTVFSCATSPDEQYVFAGDNYSSVYCFNRSGERLWKLATGCGSAYSMQYFEEKLYIVTTDGSLACIDVSEAAIEQAKAGQVTEFKEIKAPNSKAALVQTDVLEQAAAGTQGVLLECVKEGGKLRVKVLTAGFRSDWYVQFPKNLRQEGKIYLVDNIQESAQGGFYRVLGNIYSA</sequence>
<dbReference type="InterPro" id="IPR049809">
    <property type="entry name" value="YehF/YfeS-like_WGR"/>
</dbReference>
<reference evidence="2 3" key="1">
    <citation type="submission" date="2016-10" db="EMBL/GenBank/DDBJ databases">
        <authorList>
            <person name="de Groot N.N."/>
        </authorList>
    </citation>
    <scope>NUCLEOTIDE SEQUENCE [LARGE SCALE GENOMIC DNA]</scope>
    <source>
        <strain evidence="2 3">DSM 6793</strain>
    </source>
</reference>
<dbReference type="InterPro" id="IPR036930">
    <property type="entry name" value="WGR_dom_sf"/>
</dbReference>
<dbReference type="AlphaFoldDB" id="A0A1I1FD18"/>
<keyword evidence="3" id="KW-1185">Reference proteome</keyword>
<proteinExistence type="predicted"/>
<dbReference type="OrthoDB" id="9781333at2"/>
<name>A0A1I1FD18_9BACT</name>
<accession>A0A1I1FD18</accession>
<organism evidence="2 3">
    <name type="scientific">Flexibacter flexilis DSM 6793</name>
    <dbReference type="NCBI Taxonomy" id="927664"/>
    <lineage>
        <taxon>Bacteria</taxon>
        <taxon>Pseudomonadati</taxon>
        <taxon>Bacteroidota</taxon>
        <taxon>Cytophagia</taxon>
        <taxon>Cytophagales</taxon>
        <taxon>Flexibacteraceae</taxon>
        <taxon>Flexibacter</taxon>
    </lineage>
</organism>
<dbReference type="PANTHER" id="PTHR30634:SF13">
    <property type="entry name" value="PROTEIN YEHF"/>
    <property type="match status" value="1"/>
</dbReference>
<dbReference type="RefSeq" id="WP_091508289.1">
    <property type="nucleotide sequence ID" value="NZ_FOLE01000002.1"/>
</dbReference>
<dbReference type="PANTHER" id="PTHR30634">
    <property type="entry name" value="OUTER MEMBRANE LOLAB LIPOPROTEIN INSERTION APPARATUS"/>
    <property type="match status" value="1"/>
</dbReference>